<dbReference type="Pfam" id="PF18962">
    <property type="entry name" value="Por_Secre_tail"/>
    <property type="match status" value="1"/>
</dbReference>
<dbReference type="NCBIfam" id="TIGR04183">
    <property type="entry name" value="Por_Secre_tail"/>
    <property type="match status" value="1"/>
</dbReference>
<keyword evidence="1" id="KW-0732">Signal</keyword>
<comment type="caution">
    <text evidence="4">The sequence shown here is derived from an EMBL/GenBank/DDBJ whole genome shotgun (WGS) entry which is preliminary data.</text>
</comment>
<evidence type="ECO:0000259" key="3">
    <source>
        <dbReference type="Pfam" id="PF20009"/>
    </source>
</evidence>
<keyword evidence="5" id="KW-1185">Reference proteome</keyword>
<gene>
    <name evidence="4" type="ORF">ABS766_10280</name>
</gene>
<dbReference type="InterPro" id="IPR026444">
    <property type="entry name" value="Secre_tail"/>
</dbReference>
<protein>
    <submittedName>
        <fullName evidence="4">T9SS type A sorting domain-containing protein</fullName>
    </submittedName>
</protein>
<feature type="domain" description="Secretion system C-terminal sorting" evidence="2">
    <location>
        <begin position="664"/>
        <end position="726"/>
    </location>
</feature>
<dbReference type="Pfam" id="PF20009">
    <property type="entry name" value="GEVED"/>
    <property type="match status" value="1"/>
</dbReference>
<dbReference type="Proteomes" id="UP001629156">
    <property type="component" value="Unassembled WGS sequence"/>
</dbReference>
<evidence type="ECO:0000313" key="4">
    <source>
        <dbReference type="EMBL" id="MFL9844803.1"/>
    </source>
</evidence>
<name>A0ABW8Z0F1_9FLAO</name>
<dbReference type="RefSeq" id="WP_408085058.1">
    <property type="nucleotide sequence ID" value="NZ_JBELPZ010000009.1"/>
</dbReference>
<dbReference type="InterPro" id="IPR045474">
    <property type="entry name" value="GEVED"/>
</dbReference>
<feature type="domain" description="GEVED" evidence="3">
    <location>
        <begin position="347"/>
        <end position="430"/>
    </location>
</feature>
<evidence type="ECO:0000256" key="1">
    <source>
        <dbReference type="ARBA" id="ARBA00022729"/>
    </source>
</evidence>
<organism evidence="4 5">
    <name type="scientific">Flavobacterium rhizosphaerae</name>
    <dbReference type="NCBI Taxonomy" id="3163298"/>
    <lineage>
        <taxon>Bacteria</taxon>
        <taxon>Pseudomonadati</taxon>
        <taxon>Bacteroidota</taxon>
        <taxon>Flavobacteriia</taxon>
        <taxon>Flavobacteriales</taxon>
        <taxon>Flavobacteriaceae</taxon>
        <taxon>Flavobacterium</taxon>
    </lineage>
</organism>
<accession>A0ABW8Z0F1</accession>
<reference evidence="4 5" key="1">
    <citation type="submission" date="2024-06" db="EMBL/GenBank/DDBJ databases">
        <authorList>
            <person name="Kaempfer P."/>
            <person name="Viver T."/>
        </authorList>
    </citation>
    <scope>NUCLEOTIDE SEQUENCE [LARGE SCALE GENOMIC DNA]</scope>
    <source>
        <strain evidence="4 5">ST-119</strain>
    </source>
</reference>
<dbReference type="EMBL" id="JBELPZ010000009">
    <property type="protein sequence ID" value="MFL9844803.1"/>
    <property type="molecule type" value="Genomic_DNA"/>
</dbReference>
<proteinExistence type="predicted"/>
<sequence length="733" mass="78934">MKKNSLLWITGMFICLAGIFQSYGQISYYEDFGSEDLTWDDGGYMFWQDDYLSCNGQSWVTELYYYYDDVQSVSGSIGASDGNEATLTYSYKLTDYWSDEALPNTPEWGSITVSYATSPTGPWTVIDEITPDNHTPSDQCVVRSATFTPPNGNEIYLSINTQNPVDEDVDALFYIDDLYVVQGNCNGTPAAAATISSLDEACLNSSFTLSLSSNYIFPGITYQWQASTNGTTFTNVAEGGNLATYTTTEPETMWYRAIVTCTESAESITSTPVEVTSTGDICLCDIEFYEAVEPITLVNFAGINNTSADDAETGREDFTSLDAAQVVKGETYTLTLKGNTEGFYESYFTLFIDFNHDGNFTEGESFEAGSVFFSTGTDDEEAVTEITIPAGALTGLTYMRVLKLDGSYSSDPCSSVDGDGYGQAEDYMINISCPEIDTTELDENLVFCEGATGANLPSFGGTVAWYASETAPETIADTEVLTETTYYATKTEADCVSERVAVTVMIDEINLDVQDVAACGSYTLPELESGNYYTAAGATGDMLAGGDVVTASMTIYVYVETAEGCVADESFAVEINAVPEISGATTQEFTEGQTLADLNVNGDNIVWYADAEMTQLLETTAVLTDDATYYAVATNGGCVSNALAVTVNQVLSAKAFTLDTLSFYPNPVTETLNLSYGAAITSVAVYNIVGQQVVFTTVNANQAQINMSALAAGTYMVKVTAGDAVRVIKVMKN</sequence>
<evidence type="ECO:0000259" key="2">
    <source>
        <dbReference type="Pfam" id="PF18962"/>
    </source>
</evidence>
<evidence type="ECO:0000313" key="5">
    <source>
        <dbReference type="Proteomes" id="UP001629156"/>
    </source>
</evidence>